<comment type="caution">
    <text evidence="10">The sequence shown here is derived from an EMBL/GenBank/DDBJ whole genome shotgun (WGS) entry which is preliminary data.</text>
</comment>
<reference evidence="10 11" key="1">
    <citation type="submission" date="2020-08" db="EMBL/GenBank/DDBJ databases">
        <title>Genomic Encyclopedia of Type Strains, Phase III (KMG-III): the genomes of soil and plant-associated and newly described type strains.</title>
        <authorList>
            <person name="Whitman W."/>
        </authorList>
    </citation>
    <scope>NUCLEOTIDE SEQUENCE [LARGE SCALE GENOMIC DNA]</scope>
    <source>
        <strain evidence="10 11">CECT 8305</strain>
    </source>
</reference>
<feature type="compositionally biased region" description="Basic and acidic residues" evidence="8">
    <location>
        <begin position="9"/>
        <end position="25"/>
    </location>
</feature>
<dbReference type="Gene3D" id="1.10.3470.10">
    <property type="entry name" value="ABC transporter involved in vitamin B12 uptake, BtuC"/>
    <property type="match status" value="1"/>
</dbReference>
<evidence type="ECO:0000313" key="10">
    <source>
        <dbReference type="EMBL" id="MBB5937476.1"/>
    </source>
</evidence>
<evidence type="ECO:0000256" key="9">
    <source>
        <dbReference type="SAM" id="Phobius"/>
    </source>
</evidence>
<feature type="compositionally biased region" description="Basic and acidic residues" evidence="8">
    <location>
        <begin position="74"/>
        <end position="86"/>
    </location>
</feature>
<dbReference type="FunFam" id="1.10.3470.10:FF:000001">
    <property type="entry name" value="Vitamin B12 ABC transporter permease BtuC"/>
    <property type="match status" value="1"/>
</dbReference>
<evidence type="ECO:0000256" key="1">
    <source>
        <dbReference type="ARBA" id="ARBA00004651"/>
    </source>
</evidence>
<feature type="transmembrane region" description="Helical" evidence="9">
    <location>
        <begin position="335"/>
        <end position="357"/>
    </location>
</feature>
<feature type="transmembrane region" description="Helical" evidence="9">
    <location>
        <begin position="406"/>
        <end position="423"/>
    </location>
</feature>
<feature type="region of interest" description="Disordered" evidence="8">
    <location>
        <begin position="1"/>
        <end position="92"/>
    </location>
</feature>
<evidence type="ECO:0000256" key="3">
    <source>
        <dbReference type="ARBA" id="ARBA00022448"/>
    </source>
</evidence>
<dbReference type="PANTHER" id="PTHR30472">
    <property type="entry name" value="FERRIC ENTEROBACTIN TRANSPORT SYSTEM PERMEASE PROTEIN"/>
    <property type="match status" value="1"/>
</dbReference>
<feature type="transmembrane region" description="Helical" evidence="9">
    <location>
        <begin position="162"/>
        <end position="180"/>
    </location>
</feature>
<feature type="transmembrane region" description="Helical" evidence="9">
    <location>
        <begin position="243"/>
        <end position="265"/>
    </location>
</feature>
<dbReference type="InterPro" id="IPR000522">
    <property type="entry name" value="ABC_transptr_permease_BtuC"/>
</dbReference>
<keyword evidence="5 9" id="KW-0812">Transmembrane</keyword>
<organism evidence="10 11">
    <name type="scientific">Streptomyces zagrosensis</name>
    <dbReference type="NCBI Taxonomy" id="1042984"/>
    <lineage>
        <taxon>Bacteria</taxon>
        <taxon>Bacillati</taxon>
        <taxon>Actinomycetota</taxon>
        <taxon>Actinomycetes</taxon>
        <taxon>Kitasatosporales</taxon>
        <taxon>Streptomycetaceae</taxon>
        <taxon>Streptomyces</taxon>
    </lineage>
</organism>
<evidence type="ECO:0000256" key="7">
    <source>
        <dbReference type="ARBA" id="ARBA00023136"/>
    </source>
</evidence>
<gene>
    <name evidence="10" type="ORF">FHS42_004555</name>
</gene>
<keyword evidence="6 9" id="KW-1133">Transmembrane helix</keyword>
<keyword evidence="7 9" id="KW-0472">Membrane</keyword>
<feature type="transmembrane region" description="Helical" evidence="9">
    <location>
        <begin position="192"/>
        <end position="211"/>
    </location>
</feature>
<keyword evidence="11" id="KW-1185">Reference proteome</keyword>
<protein>
    <submittedName>
        <fullName evidence="10">Iron complex transport system permease protein</fullName>
    </submittedName>
</protein>
<evidence type="ECO:0000256" key="4">
    <source>
        <dbReference type="ARBA" id="ARBA00022475"/>
    </source>
</evidence>
<dbReference type="CDD" id="cd06550">
    <property type="entry name" value="TM_ABC_iron-siderophores_like"/>
    <property type="match status" value="1"/>
</dbReference>
<dbReference type="AlphaFoldDB" id="A0A7W9QC93"/>
<evidence type="ECO:0000256" key="5">
    <source>
        <dbReference type="ARBA" id="ARBA00022692"/>
    </source>
</evidence>
<feature type="compositionally biased region" description="Low complexity" evidence="8">
    <location>
        <begin position="32"/>
        <end position="51"/>
    </location>
</feature>
<comment type="similarity">
    <text evidence="2">Belongs to the binding-protein-dependent transport system permease family. FecCD subfamily.</text>
</comment>
<feature type="transmembrane region" description="Helical" evidence="9">
    <location>
        <begin position="217"/>
        <end position="236"/>
    </location>
</feature>
<comment type="subcellular location">
    <subcellularLocation>
        <location evidence="1">Cell membrane</location>
        <topology evidence="1">Multi-pass membrane protein</topology>
    </subcellularLocation>
</comment>
<evidence type="ECO:0000256" key="2">
    <source>
        <dbReference type="ARBA" id="ARBA00007935"/>
    </source>
</evidence>
<dbReference type="GO" id="GO:0005886">
    <property type="term" value="C:plasma membrane"/>
    <property type="evidence" value="ECO:0007669"/>
    <property type="project" value="UniProtKB-SubCell"/>
</dbReference>
<feature type="transmembrane region" description="Helical" evidence="9">
    <location>
        <begin position="292"/>
        <end position="314"/>
    </location>
</feature>
<evidence type="ECO:0000256" key="8">
    <source>
        <dbReference type="SAM" id="MobiDB-lite"/>
    </source>
</evidence>
<name>A0A7W9QC93_9ACTN</name>
<dbReference type="GO" id="GO:0022857">
    <property type="term" value="F:transmembrane transporter activity"/>
    <property type="evidence" value="ECO:0007669"/>
    <property type="project" value="InterPro"/>
</dbReference>
<evidence type="ECO:0000313" key="11">
    <source>
        <dbReference type="Proteomes" id="UP000588098"/>
    </source>
</evidence>
<dbReference type="InterPro" id="IPR037294">
    <property type="entry name" value="ABC_BtuC-like"/>
</dbReference>
<feature type="transmembrane region" description="Helical" evidence="9">
    <location>
        <begin position="103"/>
        <end position="126"/>
    </location>
</feature>
<dbReference type="Pfam" id="PF01032">
    <property type="entry name" value="FecCD"/>
    <property type="match status" value="1"/>
</dbReference>
<accession>A0A7W9QC93</accession>
<evidence type="ECO:0000256" key="6">
    <source>
        <dbReference type="ARBA" id="ARBA00022989"/>
    </source>
</evidence>
<sequence length="431" mass="44519">MNAHAKAHTSADARAKRDAMAKRDAVVQQDAVTGELGSTGETGSTGEVGATGEVGGAALGRSRRSAGPARTPRARPERGPKSDARTRARRTALRTRGGLSIRVDIRATIVGLTLTAAALAMGVVLIGTGDYPIGFVDVVRTLFGNGTIAQDYIVNELRLPRVLVALLVGASLGLAGAIFQSLSRNPLGSPDVIGFGQGSAAGALTVIVLFQGSSFQVAMGAVLGGLVTGIAVYVLAWRQGIQGYRLVLVGIGAAAMLSAVNGYLLTKAELVDAARAVIWLTGSLNGRDWDQVWPLLIACAVLAPVVFGNARGLRMLEMGDDSAYALGVRVERTRLVMMLAAVLLTAIATSAAGPVAFVALTAPQLARRLTRAPGPNLLPAACMGAVLLVTADWGTQRMFGADQLPVGVLTGILGGGYLLWLLVTERKAGRV</sequence>
<dbReference type="GO" id="GO:0033214">
    <property type="term" value="P:siderophore-iron import into cell"/>
    <property type="evidence" value="ECO:0007669"/>
    <property type="project" value="TreeGrafter"/>
</dbReference>
<keyword evidence="4" id="KW-1003">Cell membrane</keyword>
<dbReference type="EMBL" id="JACHJL010000011">
    <property type="protein sequence ID" value="MBB5937476.1"/>
    <property type="molecule type" value="Genomic_DNA"/>
</dbReference>
<proteinExistence type="inferred from homology"/>
<dbReference type="PANTHER" id="PTHR30472:SF24">
    <property type="entry name" value="FERRIC ENTEROBACTIN TRANSPORT SYSTEM PERMEASE PROTEIN FEPG"/>
    <property type="match status" value="1"/>
</dbReference>
<keyword evidence="3" id="KW-0813">Transport</keyword>
<dbReference type="SUPFAM" id="SSF81345">
    <property type="entry name" value="ABC transporter involved in vitamin B12 uptake, BtuC"/>
    <property type="match status" value="1"/>
</dbReference>
<dbReference type="Proteomes" id="UP000588098">
    <property type="component" value="Unassembled WGS sequence"/>
</dbReference>
<dbReference type="RefSeq" id="WP_312866978.1">
    <property type="nucleotide sequence ID" value="NZ_JACHJL010000011.1"/>
</dbReference>